<name>A0A5J4KPD7_9CHLR</name>
<reference evidence="1 2" key="1">
    <citation type="submission" date="2019-10" db="EMBL/GenBank/DDBJ databases">
        <title>Dictyobacter vulcani sp. nov., within the class Ktedonobacteria, isolated from soil of volcanic Mt. Zao.</title>
        <authorList>
            <person name="Zheng Y."/>
            <person name="Wang C.M."/>
            <person name="Sakai Y."/>
            <person name="Abe K."/>
            <person name="Yokota A."/>
            <person name="Yabe S."/>
        </authorList>
    </citation>
    <scope>NUCLEOTIDE SEQUENCE [LARGE SCALE GENOMIC DNA]</scope>
    <source>
        <strain evidence="1 2">W12</strain>
    </source>
</reference>
<keyword evidence="2" id="KW-1185">Reference proteome</keyword>
<accession>A0A5J4KPD7</accession>
<dbReference type="Proteomes" id="UP000326912">
    <property type="component" value="Unassembled WGS sequence"/>
</dbReference>
<evidence type="ECO:0000313" key="2">
    <source>
        <dbReference type="Proteomes" id="UP000326912"/>
    </source>
</evidence>
<proteinExistence type="predicted"/>
<dbReference type="AlphaFoldDB" id="A0A5J4KPD7"/>
<sequence length="323" mass="37420">MLCRSDQGTELLPQFKAMLFTPNKWDKIVRALQPEDAKEPTPSKAREGAYLPEGKRQGYQELANDWLNIFRCSMPGYDALPHIVTIMGLHMILYILERACETIQRSNRVTFVLEIISPEKNSVHQLATASYQENNRLTQQAIEAYIDQKISSPDWKEAIANNDIETIRDLFKDDFALKDAEKIDSNQDAEKVIREFKNRVFSRHQKHLEKVHSVWGSAIGLSSRRSSRYIRYTPKDMLLKTLVLCTVSSRMEFQEFLHQLYTKYGFIIGPKQALQYFDAKRAEQDDFTMNAKRLEDRLASLGLLKRLSDACAYVENPFAQELQ</sequence>
<gene>
    <name evidence="1" type="ORF">KDW_39070</name>
</gene>
<dbReference type="EMBL" id="BKZW01000002">
    <property type="protein sequence ID" value="GER89745.1"/>
    <property type="molecule type" value="Genomic_DNA"/>
</dbReference>
<evidence type="ECO:0000313" key="1">
    <source>
        <dbReference type="EMBL" id="GER89745.1"/>
    </source>
</evidence>
<organism evidence="1 2">
    <name type="scientific">Dictyobacter vulcani</name>
    <dbReference type="NCBI Taxonomy" id="2607529"/>
    <lineage>
        <taxon>Bacteria</taxon>
        <taxon>Bacillati</taxon>
        <taxon>Chloroflexota</taxon>
        <taxon>Ktedonobacteria</taxon>
        <taxon>Ktedonobacterales</taxon>
        <taxon>Dictyobacteraceae</taxon>
        <taxon>Dictyobacter</taxon>
    </lineage>
</organism>
<comment type="caution">
    <text evidence="1">The sequence shown here is derived from an EMBL/GenBank/DDBJ whole genome shotgun (WGS) entry which is preliminary data.</text>
</comment>
<dbReference type="RefSeq" id="WP_233097812.1">
    <property type="nucleotide sequence ID" value="NZ_BKZW01000002.1"/>
</dbReference>
<protein>
    <submittedName>
        <fullName evidence="1">Uncharacterized protein</fullName>
    </submittedName>
</protein>